<evidence type="ECO:0000313" key="2">
    <source>
        <dbReference type="EnsemblPlants" id="LPERR12G14440.1"/>
    </source>
</evidence>
<dbReference type="PANTHER" id="PTHR33087">
    <property type="entry name" value="OS07G0539200 PROTEIN"/>
    <property type="match status" value="1"/>
</dbReference>
<keyword evidence="3" id="KW-1185">Reference proteome</keyword>
<dbReference type="STRING" id="77586.A0A0D9Y0Y6"/>
<dbReference type="Gramene" id="LPERR12G14440.1">
    <property type="protein sequence ID" value="LPERR12G14440.1"/>
    <property type="gene ID" value="LPERR12G14440"/>
</dbReference>
<feature type="compositionally biased region" description="Basic and acidic residues" evidence="1">
    <location>
        <begin position="27"/>
        <end position="39"/>
    </location>
</feature>
<feature type="region of interest" description="Disordered" evidence="1">
    <location>
        <begin position="1"/>
        <end position="53"/>
    </location>
</feature>
<reference evidence="2" key="3">
    <citation type="submission" date="2015-04" db="UniProtKB">
        <authorList>
            <consortium name="EnsemblPlants"/>
        </authorList>
    </citation>
    <scope>IDENTIFICATION</scope>
</reference>
<dbReference type="AlphaFoldDB" id="A0A0D9Y0Y6"/>
<reference evidence="2 3" key="1">
    <citation type="submission" date="2012-08" db="EMBL/GenBank/DDBJ databases">
        <title>Oryza genome evolution.</title>
        <authorList>
            <person name="Wing R.A."/>
        </authorList>
    </citation>
    <scope>NUCLEOTIDE SEQUENCE</scope>
</reference>
<dbReference type="PANTHER" id="PTHR33087:SF38">
    <property type="entry name" value="OS10G0201600 PROTEIN"/>
    <property type="match status" value="1"/>
</dbReference>
<protein>
    <submittedName>
        <fullName evidence="2">Uncharacterized protein</fullName>
    </submittedName>
</protein>
<dbReference type="Proteomes" id="UP000032180">
    <property type="component" value="Chromosome 12"/>
</dbReference>
<reference evidence="3" key="2">
    <citation type="submission" date="2013-12" db="EMBL/GenBank/DDBJ databases">
        <authorList>
            <person name="Yu Y."/>
            <person name="Lee S."/>
            <person name="de Baynast K."/>
            <person name="Wissotski M."/>
            <person name="Liu L."/>
            <person name="Talag J."/>
            <person name="Goicoechea J."/>
            <person name="Angelova A."/>
            <person name="Jetty R."/>
            <person name="Kudrna D."/>
            <person name="Golser W."/>
            <person name="Rivera L."/>
            <person name="Zhang J."/>
            <person name="Wing R."/>
        </authorList>
    </citation>
    <scope>NUCLEOTIDE SEQUENCE</scope>
</reference>
<evidence type="ECO:0000313" key="3">
    <source>
        <dbReference type="Proteomes" id="UP000032180"/>
    </source>
</evidence>
<dbReference type="InterPro" id="IPR053253">
    <property type="entry name" value="Sex_diff_modulator"/>
</dbReference>
<dbReference type="EnsemblPlants" id="LPERR12G14440.1">
    <property type="protein sequence ID" value="LPERR12G14440.1"/>
    <property type="gene ID" value="LPERR12G14440"/>
</dbReference>
<dbReference type="HOGENOM" id="CLU_1043359_0_0_1"/>
<proteinExistence type="predicted"/>
<organism evidence="2 3">
    <name type="scientific">Leersia perrieri</name>
    <dbReference type="NCBI Taxonomy" id="77586"/>
    <lineage>
        <taxon>Eukaryota</taxon>
        <taxon>Viridiplantae</taxon>
        <taxon>Streptophyta</taxon>
        <taxon>Embryophyta</taxon>
        <taxon>Tracheophyta</taxon>
        <taxon>Spermatophyta</taxon>
        <taxon>Magnoliopsida</taxon>
        <taxon>Liliopsida</taxon>
        <taxon>Poales</taxon>
        <taxon>Poaceae</taxon>
        <taxon>BOP clade</taxon>
        <taxon>Oryzoideae</taxon>
        <taxon>Oryzeae</taxon>
        <taxon>Oryzinae</taxon>
        <taxon>Leersia</taxon>
    </lineage>
</organism>
<sequence>MAGRSGSPGELDYRAALLSRQTTMQRRWQDSRSSDDESRTSSPPDPRPVPSPRAALKAVPRLNPPAPTSPCLEACCVAFDGFATMLVVSFSAPPGFASPPPCLTHPKRLSAITFLRPAYHDMRAKESRLQLALVALVIGDRQDVSPKEAHQALVRQCGLHGNSFSVRHFAPENLFDNMDDRARLLGQGQIPLIGYKLLGKPWSSLAHAAGGKLWYRVRLHLEGVPAHLATAAAILGPSCDKLILLLRQCPAPSAAAPPCAGDRHLLP</sequence>
<name>A0A0D9Y0Y6_9ORYZ</name>
<accession>A0A0D9Y0Y6</accession>
<evidence type="ECO:0000256" key="1">
    <source>
        <dbReference type="SAM" id="MobiDB-lite"/>
    </source>
</evidence>